<dbReference type="AlphaFoldDB" id="A0ABD0S1K6"/>
<feature type="non-terminal residue" evidence="2">
    <location>
        <position position="99"/>
    </location>
</feature>
<organism evidence="2 3">
    <name type="scientific">Cirrhinus mrigala</name>
    <name type="common">Mrigala</name>
    <dbReference type="NCBI Taxonomy" id="683832"/>
    <lineage>
        <taxon>Eukaryota</taxon>
        <taxon>Metazoa</taxon>
        <taxon>Chordata</taxon>
        <taxon>Craniata</taxon>
        <taxon>Vertebrata</taxon>
        <taxon>Euteleostomi</taxon>
        <taxon>Actinopterygii</taxon>
        <taxon>Neopterygii</taxon>
        <taxon>Teleostei</taxon>
        <taxon>Ostariophysi</taxon>
        <taxon>Cypriniformes</taxon>
        <taxon>Cyprinidae</taxon>
        <taxon>Labeoninae</taxon>
        <taxon>Labeonini</taxon>
        <taxon>Cirrhinus</taxon>
    </lineage>
</organism>
<sequence>TQLRCHDRVFSPEDGMGACSHETSGTASGVFIPVSTQGAVLDALEEQHCNGSLKKQPMSAGDDCDGQRYSADPTVFLGERNQKTTDEDGYMSPMNKSAS</sequence>
<comment type="caution">
    <text evidence="2">The sequence shown here is derived from an EMBL/GenBank/DDBJ whole genome shotgun (WGS) entry which is preliminary data.</text>
</comment>
<proteinExistence type="predicted"/>
<dbReference type="Proteomes" id="UP001529510">
    <property type="component" value="Unassembled WGS sequence"/>
</dbReference>
<gene>
    <name evidence="2" type="ORF">M9458_002283</name>
</gene>
<name>A0ABD0S1K6_CIRMR</name>
<feature type="non-terminal residue" evidence="2">
    <location>
        <position position="1"/>
    </location>
</feature>
<feature type="region of interest" description="Disordered" evidence="1">
    <location>
        <begin position="52"/>
        <end position="99"/>
    </location>
</feature>
<evidence type="ECO:0000313" key="3">
    <source>
        <dbReference type="Proteomes" id="UP001529510"/>
    </source>
</evidence>
<reference evidence="2 3" key="1">
    <citation type="submission" date="2024-05" db="EMBL/GenBank/DDBJ databases">
        <title>Genome sequencing and assembly of Indian major carp, Cirrhinus mrigala (Hamilton, 1822).</title>
        <authorList>
            <person name="Mohindra V."/>
            <person name="Chowdhury L.M."/>
            <person name="Lal K."/>
            <person name="Jena J.K."/>
        </authorList>
    </citation>
    <scope>NUCLEOTIDE SEQUENCE [LARGE SCALE GENOMIC DNA]</scope>
    <source>
        <strain evidence="2">CM1030</strain>
        <tissue evidence="2">Blood</tissue>
    </source>
</reference>
<evidence type="ECO:0000313" key="2">
    <source>
        <dbReference type="EMBL" id="KAL0204265.1"/>
    </source>
</evidence>
<keyword evidence="3" id="KW-1185">Reference proteome</keyword>
<evidence type="ECO:0000256" key="1">
    <source>
        <dbReference type="SAM" id="MobiDB-lite"/>
    </source>
</evidence>
<protein>
    <submittedName>
        <fullName evidence="2">Uncharacterized protein</fullName>
    </submittedName>
</protein>
<dbReference type="EMBL" id="JAMKFB020000001">
    <property type="protein sequence ID" value="KAL0204265.1"/>
    <property type="molecule type" value="Genomic_DNA"/>
</dbReference>
<accession>A0ABD0S1K6</accession>